<dbReference type="InterPro" id="IPR046909">
    <property type="entry name" value="cREC_REC"/>
</dbReference>
<proteinExistence type="predicted"/>
<accession>A0A0F9VQC0</accession>
<dbReference type="AlphaFoldDB" id="A0A0F9VQC0"/>
<organism evidence="2">
    <name type="scientific">marine sediment metagenome</name>
    <dbReference type="NCBI Taxonomy" id="412755"/>
    <lineage>
        <taxon>unclassified sequences</taxon>
        <taxon>metagenomes</taxon>
        <taxon>ecological metagenomes</taxon>
    </lineage>
</organism>
<evidence type="ECO:0000313" key="2">
    <source>
        <dbReference type="EMBL" id="KKN75671.1"/>
    </source>
</evidence>
<reference evidence="2" key="1">
    <citation type="journal article" date="2015" name="Nature">
        <title>Complex archaea that bridge the gap between prokaryotes and eukaryotes.</title>
        <authorList>
            <person name="Spang A."/>
            <person name="Saw J.H."/>
            <person name="Jorgensen S.L."/>
            <person name="Zaremba-Niedzwiedzka K."/>
            <person name="Martijn J."/>
            <person name="Lind A.E."/>
            <person name="van Eijk R."/>
            <person name="Schleper C."/>
            <person name="Guy L."/>
            <person name="Ettema T.J."/>
        </authorList>
    </citation>
    <scope>NUCLEOTIDE SEQUENCE</scope>
</reference>
<dbReference type="EMBL" id="LAZR01000305">
    <property type="protein sequence ID" value="KKN75671.1"/>
    <property type="molecule type" value="Genomic_DNA"/>
</dbReference>
<sequence>MANKRPIHIFLDDERRAPYGVIQTNTVEDTIELLKAFHSQNICVASLSLDHDLGYHDDDGREMTGYEVMIWIERAVFNRQYLPPKEIFCHSANYPGRIRIEAVIAVVKLYVGADSTKP</sequence>
<dbReference type="Pfam" id="PF20274">
    <property type="entry name" value="cREC_REC"/>
    <property type="match status" value="1"/>
</dbReference>
<gene>
    <name evidence="2" type="ORF">LCGC14_0377730</name>
</gene>
<name>A0A0F9VQC0_9ZZZZ</name>
<comment type="caution">
    <text evidence="2">The sequence shown here is derived from an EMBL/GenBank/DDBJ whole genome shotgun (WGS) entry which is preliminary data.</text>
</comment>
<feature type="domain" description="Cyclic-phosphate processing Receiver" evidence="1">
    <location>
        <begin position="7"/>
        <end position="104"/>
    </location>
</feature>
<evidence type="ECO:0000259" key="1">
    <source>
        <dbReference type="Pfam" id="PF20274"/>
    </source>
</evidence>
<protein>
    <recommendedName>
        <fullName evidence="1">Cyclic-phosphate processing Receiver domain-containing protein</fullName>
    </recommendedName>
</protein>